<dbReference type="Proteomes" id="UP000176634">
    <property type="component" value="Unassembled WGS sequence"/>
</dbReference>
<dbReference type="PANTHER" id="PTHR48090:SF7">
    <property type="entry name" value="RFBJ PROTEIN"/>
    <property type="match status" value="1"/>
</dbReference>
<sequence length="230" mass="26612">MKLSIIVPVYNEKNTIQEILKRLDVLDLGVVEKELVIIDDYSTDGTRQIIEGLPAKYKKIFHNQNQGKGAAIRSGLKEASGDYIVIQDADMEYDPNDLKVMVDKMIAEKLQVLYGSRRLKKENVQYSGLLYYFGGWLLTVIANILYGQKITDEPTCYKMFQANFIKSLPLQCSRFEFCPEVTALSALRGVKITEVPISYFPRHRNEGKKIRWQDEFVAIWVLLKYRFKKI</sequence>
<dbReference type="STRING" id="1798705.A2563_04360"/>
<keyword evidence="1" id="KW-0812">Transmembrane</keyword>
<dbReference type="InterPro" id="IPR001173">
    <property type="entry name" value="Glyco_trans_2-like"/>
</dbReference>
<evidence type="ECO:0000259" key="2">
    <source>
        <dbReference type="Pfam" id="PF00535"/>
    </source>
</evidence>
<dbReference type="Pfam" id="PF00535">
    <property type="entry name" value="Glycos_transf_2"/>
    <property type="match status" value="1"/>
</dbReference>
<feature type="domain" description="Glycosyltransferase 2-like" evidence="2">
    <location>
        <begin position="4"/>
        <end position="161"/>
    </location>
</feature>
<keyword evidence="1" id="KW-1133">Transmembrane helix</keyword>
<dbReference type="InterPro" id="IPR050256">
    <property type="entry name" value="Glycosyltransferase_2"/>
</dbReference>
<evidence type="ECO:0000256" key="1">
    <source>
        <dbReference type="SAM" id="Phobius"/>
    </source>
</evidence>
<dbReference type="GO" id="GO:0016740">
    <property type="term" value="F:transferase activity"/>
    <property type="evidence" value="ECO:0007669"/>
    <property type="project" value="UniProtKB-KW"/>
</dbReference>
<accession>A0A1F6PAF5</accession>
<dbReference type="CDD" id="cd04179">
    <property type="entry name" value="DPM_DPG-synthase_like"/>
    <property type="match status" value="1"/>
</dbReference>
<comment type="caution">
    <text evidence="3">The sequence shown here is derived from an EMBL/GenBank/DDBJ whole genome shotgun (WGS) entry which is preliminary data.</text>
</comment>
<feature type="transmembrane region" description="Helical" evidence="1">
    <location>
        <begin position="126"/>
        <end position="146"/>
    </location>
</feature>
<name>A0A1F6PAF5_9BACT</name>
<evidence type="ECO:0000313" key="4">
    <source>
        <dbReference type="Proteomes" id="UP000176634"/>
    </source>
</evidence>
<keyword evidence="1" id="KW-0472">Membrane</keyword>
<dbReference type="AlphaFoldDB" id="A0A1F6PAF5"/>
<reference evidence="3 4" key="1">
    <citation type="journal article" date="2016" name="Nat. Commun.">
        <title>Thousands of microbial genomes shed light on interconnected biogeochemical processes in an aquifer system.</title>
        <authorList>
            <person name="Anantharaman K."/>
            <person name="Brown C.T."/>
            <person name="Hug L.A."/>
            <person name="Sharon I."/>
            <person name="Castelle C.J."/>
            <person name="Probst A.J."/>
            <person name="Thomas B.C."/>
            <person name="Singh A."/>
            <person name="Wilkins M.J."/>
            <person name="Karaoz U."/>
            <person name="Brodie E.L."/>
            <person name="Williams K.H."/>
            <person name="Hubbard S.S."/>
            <person name="Banfield J.F."/>
        </authorList>
    </citation>
    <scope>NUCLEOTIDE SEQUENCE [LARGE SCALE GENOMIC DNA]</scope>
</reference>
<proteinExistence type="predicted"/>
<gene>
    <name evidence="3" type="ORF">A2563_04360</name>
</gene>
<evidence type="ECO:0000313" key="3">
    <source>
        <dbReference type="EMBL" id="OGH92924.1"/>
    </source>
</evidence>
<keyword evidence="3" id="KW-0808">Transferase</keyword>
<protein>
    <submittedName>
        <fullName evidence="3">Glycosyl transferase</fullName>
    </submittedName>
</protein>
<organism evidence="3 4">
    <name type="scientific">Candidatus Magasanikbacteria bacterium RIFOXYD1_FULL_40_23</name>
    <dbReference type="NCBI Taxonomy" id="1798705"/>
    <lineage>
        <taxon>Bacteria</taxon>
        <taxon>Candidatus Magasanikiibacteriota</taxon>
    </lineage>
</organism>
<dbReference type="InterPro" id="IPR029044">
    <property type="entry name" value="Nucleotide-diphossugar_trans"/>
</dbReference>
<dbReference type="PANTHER" id="PTHR48090">
    <property type="entry name" value="UNDECAPRENYL-PHOSPHATE 4-DEOXY-4-FORMAMIDO-L-ARABINOSE TRANSFERASE-RELATED"/>
    <property type="match status" value="1"/>
</dbReference>
<dbReference type="SUPFAM" id="SSF53448">
    <property type="entry name" value="Nucleotide-diphospho-sugar transferases"/>
    <property type="match status" value="1"/>
</dbReference>
<dbReference type="Gene3D" id="3.90.550.10">
    <property type="entry name" value="Spore Coat Polysaccharide Biosynthesis Protein SpsA, Chain A"/>
    <property type="match status" value="1"/>
</dbReference>
<dbReference type="EMBL" id="MFRA01000005">
    <property type="protein sequence ID" value="OGH92924.1"/>
    <property type="molecule type" value="Genomic_DNA"/>
</dbReference>